<name>A0ABP0VT30_9BRYO</name>
<dbReference type="PANTHER" id="PTHR47383">
    <property type="entry name" value="OS03G0659800 PROTEIN"/>
    <property type="match status" value="1"/>
</dbReference>
<dbReference type="Proteomes" id="UP001497444">
    <property type="component" value="Chromosome 10"/>
</dbReference>
<reference evidence="1" key="1">
    <citation type="submission" date="2024-02" db="EMBL/GenBank/DDBJ databases">
        <authorList>
            <consortium name="ELIXIR-Norway"/>
            <consortium name="Elixir Norway"/>
        </authorList>
    </citation>
    <scope>NUCLEOTIDE SEQUENCE</scope>
</reference>
<organism evidence="1 2">
    <name type="scientific">Sphagnum jensenii</name>
    <dbReference type="NCBI Taxonomy" id="128206"/>
    <lineage>
        <taxon>Eukaryota</taxon>
        <taxon>Viridiplantae</taxon>
        <taxon>Streptophyta</taxon>
        <taxon>Embryophyta</taxon>
        <taxon>Bryophyta</taxon>
        <taxon>Sphagnophytina</taxon>
        <taxon>Sphagnopsida</taxon>
        <taxon>Sphagnales</taxon>
        <taxon>Sphagnaceae</taxon>
        <taxon>Sphagnum</taxon>
    </lineage>
</organism>
<evidence type="ECO:0000313" key="1">
    <source>
        <dbReference type="EMBL" id="CAK9256572.1"/>
    </source>
</evidence>
<proteinExistence type="predicted"/>
<sequence>MIASGNLAIQNGGEGGVFELPQEVLSILPSDPYEQLDVARTITAMAVAARVSKLELETGNLHLKLAEKEDIIHVLQERSGDPESTLHETSARLSRALGEQENLANNNNMLARQVKKLMCDVAKVVAIKSIWTGEFYLKSVFFALVLFSFGPVVENTGNQLKTSKQTLMQSLPDTMKIAWNWLSYEQFSAFLANIKEPMGTNRPMT</sequence>
<dbReference type="PANTHER" id="PTHR47383:SF8">
    <property type="entry name" value="OS01G0768300 PROTEIN"/>
    <property type="match status" value="1"/>
</dbReference>
<accession>A0ABP0VT30</accession>
<evidence type="ECO:0000313" key="2">
    <source>
        <dbReference type="Proteomes" id="UP001497444"/>
    </source>
</evidence>
<dbReference type="InterPro" id="IPR058936">
    <property type="entry name" value="At4g15545-like"/>
</dbReference>
<keyword evidence="2" id="KW-1185">Reference proteome</keyword>
<gene>
    <name evidence="1" type="ORF">CSSPJE1EN1_LOCUS2050</name>
</gene>
<protein>
    <submittedName>
        <fullName evidence="1">Uncharacterized protein</fullName>
    </submittedName>
</protein>
<dbReference type="EMBL" id="OZ020105">
    <property type="protein sequence ID" value="CAK9256572.1"/>
    <property type="molecule type" value="Genomic_DNA"/>
</dbReference>